<keyword evidence="1" id="KW-0489">Methyltransferase</keyword>
<evidence type="ECO:0000313" key="1">
    <source>
        <dbReference type="EMBL" id="TCK61669.1"/>
    </source>
</evidence>
<proteinExistence type="predicted"/>
<dbReference type="InterPro" id="IPR029063">
    <property type="entry name" value="SAM-dependent_MTases_sf"/>
</dbReference>
<dbReference type="Gene3D" id="3.40.50.150">
    <property type="entry name" value="Vaccinia Virus protein VP39"/>
    <property type="match status" value="1"/>
</dbReference>
<organism evidence="1 2">
    <name type="scientific">Seleniivibrio woodruffii</name>
    <dbReference type="NCBI Taxonomy" id="1078050"/>
    <lineage>
        <taxon>Bacteria</taxon>
        <taxon>Pseudomonadati</taxon>
        <taxon>Deferribacterota</taxon>
        <taxon>Deferribacteres</taxon>
        <taxon>Deferribacterales</taxon>
        <taxon>Geovibrionaceae</taxon>
        <taxon>Seleniivibrio</taxon>
    </lineage>
</organism>
<accession>A0A4R1KEH0</accession>
<dbReference type="EMBL" id="SMGG01000003">
    <property type="protein sequence ID" value="TCK61669.1"/>
    <property type="molecule type" value="Genomic_DNA"/>
</dbReference>
<comment type="caution">
    <text evidence="1">The sequence shown here is derived from an EMBL/GenBank/DDBJ whole genome shotgun (WGS) entry which is preliminary data.</text>
</comment>
<dbReference type="InterPro" id="IPR011990">
    <property type="entry name" value="TPR-like_helical_dom_sf"/>
</dbReference>
<name>A0A4R1KEH0_9BACT</name>
<dbReference type="SUPFAM" id="SSF53335">
    <property type="entry name" value="S-adenosyl-L-methionine-dependent methyltransferases"/>
    <property type="match status" value="1"/>
</dbReference>
<keyword evidence="2" id="KW-1185">Reference proteome</keyword>
<dbReference type="AlphaFoldDB" id="A0A4R1KEH0"/>
<gene>
    <name evidence="1" type="ORF">C8D98_0171</name>
</gene>
<dbReference type="InterPro" id="IPR030807">
    <property type="entry name" value="Methyltran_NanM"/>
</dbReference>
<keyword evidence="1" id="KW-0808">Transferase</keyword>
<dbReference type="Proteomes" id="UP000294614">
    <property type="component" value="Unassembled WGS sequence"/>
</dbReference>
<evidence type="ECO:0000313" key="2">
    <source>
        <dbReference type="Proteomes" id="UP000294614"/>
    </source>
</evidence>
<sequence length="608" mass="69950">MDNNYGSVWSNAIRAINDILKKDISDEYRFGEILSTGFFTQLTSYKDPEFNGSLTDWYIDFLKNEYVFSIENLPDASQEASFFPEHLLVRRNGMLLSTDMLRYVAYCLKLKENSTKIGTVLEIGSGYGGFARIMKAFTPDVRICLTDINESLKCAEIYLRKSCPEARISWDIADADADFILIPVENAQRDLSGRQFDLAVNIWSLGEMPDAYTSFWMDLIQAGHIERFFTINSFMAPVVYGTSDRTGIGNWLFRIDEKWEIEYFETDPKVHQCPLIMDFPKGVAIIGRRTRLDSELSQLKKAAERRFQPVLQYDWVRSALSGCKLDDGTYDITKLSMSVAERTRSYIGHFRIGSGIDDTFFRIWDHYRHTGDKLPASLMVVYLSLAGRFGRGECSKEELILLKKLPKGHLHKHYSVFLNEKTQDTITAYGRILSIQSACDEAIRFLDSGSLDKAQELFFQVASANPQHADVWHYLSRIAMNKKDYAAASAYAAHVCFLYPVYRTYHESFFNAVELLKNKRPDMQGILSDRIPPTAFATHAYECHLRQTEKDMGYQEGFLLMILAGDGRLYFKSMAEKCRNENLHMQADAFEKAYVRYKIRQHKKTDPE</sequence>
<dbReference type="RefSeq" id="WP_132871145.1">
    <property type="nucleotide sequence ID" value="NZ_SMGG01000003.1"/>
</dbReference>
<dbReference type="GO" id="GO:0008168">
    <property type="term" value="F:methyltransferase activity"/>
    <property type="evidence" value="ECO:0007669"/>
    <property type="project" value="UniProtKB-KW"/>
</dbReference>
<dbReference type="GO" id="GO:0032259">
    <property type="term" value="P:methylation"/>
    <property type="evidence" value="ECO:0007669"/>
    <property type="project" value="UniProtKB-KW"/>
</dbReference>
<dbReference type="Gene3D" id="1.25.40.10">
    <property type="entry name" value="Tetratricopeptide repeat domain"/>
    <property type="match status" value="1"/>
</dbReference>
<protein>
    <submittedName>
        <fullName evidence="1">Putative sugar O-methyltransferase</fullName>
    </submittedName>
</protein>
<reference evidence="1 2" key="1">
    <citation type="submission" date="2019-03" db="EMBL/GenBank/DDBJ databases">
        <title>Genomic Encyclopedia of Type Strains, Phase IV (KMG-IV): sequencing the most valuable type-strain genomes for metagenomic binning, comparative biology and taxonomic classification.</title>
        <authorList>
            <person name="Goeker M."/>
        </authorList>
    </citation>
    <scope>NUCLEOTIDE SEQUENCE [LARGE SCALE GENOMIC DNA]</scope>
    <source>
        <strain evidence="1 2">DSM 24984</strain>
    </source>
</reference>
<dbReference type="SUPFAM" id="SSF48452">
    <property type="entry name" value="TPR-like"/>
    <property type="match status" value="1"/>
</dbReference>
<dbReference type="NCBIfam" id="TIGR04371">
    <property type="entry name" value="methyltran_NanM"/>
    <property type="match status" value="1"/>
</dbReference>